<dbReference type="PROSITE" id="PS00211">
    <property type="entry name" value="ABC_TRANSPORTER_1"/>
    <property type="match status" value="1"/>
</dbReference>
<dbReference type="OrthoDB" id="9809030at2"/>
<dbReference type="PANTHER" id="PTHR43297:SF2">
    <property type="entry name" value="DIPEPTIDE TRANSPORT ATP-BINDING PROTEIN DPPD"/>
    <property type="match status" value="1"/>
</dbReference>
<dbReference type="InterPro" id="IPR003593">
    <property type="entry name" value="AAA+_ATPase"/>
</dbReference>
<proteinExistence type="inferred from homology"/>
<dbReference type="GO" id="GO:0016887">
    <property type="term" value="F:ATP hydrolysis activity"/>
    <property type="evidence" value="ECO:0007669"/>
    <property type="project" value="InterPro"/>
</dbReference>
<evidence type="ECO:0000256" key="4">
    <source>
        <dbReference type="ARBA" id="ARBA00022475"/>
    </source>
</evidence>
<evidence type="ECO:0000259" key="8">
    <source>
        <dbReference type="PROSITE" id="PS50893"/>
    </source>
</evidence>
<evidence type="ECO:0000256" key="3">
    <source>
        <dbReference type="ARBA" id="ARBA00022448"/>
    </source>
</evidence>
<evidence type="ECO:0000256" key="7">
    <source>
        <dbReference type="ARBA" id="ARBA00023136"/>
    </source>
</evidence>
<comment type="subcellular location">
    <subcellularLocation>
        <location evidence="1">Cell membrane</location>
        <topology evidence="1">Peripheral membrane protein</topology>
    </subcellularLocation>
</comment>
<dbReference type="GO" id="GO:0005524">
    <property type="term" value="F:ATP binding"/>
    <property type="evidence" value="ECO:0007669"/>
    <property type="project" value="UniProtKB-KW"/>
</dbReference>
<evidence type="ECO:0000256" key="6">
    <source>
        <dbReference type="ARBA" id="ARBA00022840"/>
    </source>
</evidence>
<reference evidence="10" key="2">
    <citation type="submission" date="2016-04" db="EMBL/GenBank/DDBJ databases">
        <title>Planomonospora sphaerica JCM9374 whole genome shotgun sequence.</title>
        <authorList>
            <person name="Suzuki T."/>
            <person name="Dohra H."/>
            <person name="Kodani S."/>
        </authorList>
    </citation>
    <scope>NUCLEOTIDE SEQUENCE [LARGE SCALE GENOMIC DNA]</scope>
    <source>
        <strain evidence="10">JCM 9374</strain>
    </source>
</reference>
<dbReference type="STRING" id="161355.PS9374_06965"/>
<evidence type="ECO:0000256" key="5">
    <source>
        <dbReference type="ARBA" id="ARBA00022741"/>
    </source>
</evidence>
<keyword evidence="10" id="KW-1185">Reference proteome</keyword>
<keyword evidence="5" id="KW-0547">Nucleotide-binding</keyword>
<evidence type="ECO:0000256" key="1">
    <source>
        <dbReference type="ARBA" id="ARBA00004202"/>
    </source>
</evidence>
<evidence type="ECO:0000313" key="10">
    <source>
        <dbReference type="Proteomes" id="UP000077701"/>
    </source>
</evidence>
<dbReference type="EMBL" id="BDCX01000025">
    <property type="protein sequence ID" value="GAT71274.1"/>
    <property type="molecule type" value="Genomic_DNA"/>
</dbReference>
<dbReference type="SUPFAM" id="SSF52540">
    <property type="entry name" value="P-loop containing nucleoside triphosphate hydrolases"/>
    <property type="match status" value="1"/>
</dbReference>
<dbReference type="Proteomes" id="UP000077701">
    <property type="component" value="Unassembled WGS sequence"/>
</dbReference>
<dbReference type="AlphaFoldDB" id="A0A171DQD3"/>
<dbReference type="RefSeq" id="WP_068904266.1">
    <property type="nucleotide sequence ID" value="NZ_BDCX01000025.1"/>
</dbReference>
<keyword evidence="7" id="KW-0472">Membrane</keyword>
<keyword evidence="3" id="KW-0813">Transport</keyword>
<dbReference type="GO" id="GO:0005886">
    <property type="term" value="C:plasma membrane"/>
    <property type="evidence" value="ECO:0007669"/>
    <property type="project" value="UniProtKB-SubCell"/>
</dbReference>
<dbReference type="Gene3D" id="3.40.50.300">
    <property type="entry name" value="P-loop containing nucleotide triphosphate hydrolases"/>
    <property type="match status" value="1"/>
</dbReference>
<comment type="caution">
    <text evidence="9">The sequence shown here is derived from an EMBL/GenBank/DDBJ whole genome shotgun (WGS) entry which is preliminary data.</text>
</comment>
<gene>
    <name evidence="9" type="ORF">PS9374_06965</name>
</gene>
<keyword evidence="6 9" id="KW-0067">ATP-binding</keyword>
<dbReference type="InterPro" id="IPR017871">
    <property type="entry name" value="ABC_transporter-like_CS"/>
</dbReference>
<accession>A0A171DQD3</accession>
<dbReference type="InterPro" id="IPR003439">
    <property type="entry name" value="ABC_transporter-like_ATP-bd"/>
</dbReference>
<dbReference type="InterPro" id="IPR027417">
    <property type="entry name" value="P-loop_NTPase"/>
</dbReference>
<dbReference type="Pfam" id="PF00005">
    <property type="entry name" value="ABC_tran"/>
    <property type="match status" value="1"/>
</dbReference>
<reference evidence="9 10" key="1">
    <citation type="journal article" date="2016" name="Genome Announc.">
        <title>Draft Genome Sequence of Planomonospora sphaerica JCM9374, a Rare Actinomycete.</title>
        <authorList>
            <person name="Dohra H."/>
            <person name="Suzuki T."/>
            <person name="Inoue Y."/>
            <person name="Kodani S."/>
        </authorList>
    </citation>
    <scope>NUCLEOTIDE SEQUENCE [LARGE SCALE GENOMIC DNA]</scope>
    <source>
        <strain evidence="9 10">JCM 9374</strain>
    </source>
</reference>
<evidence type="ECO:0000313" key="9">
    <source>
        <dbReference type="EMBL" id="GAT71274.1"/>
    </source>
</evidence>
<organism evidence="9 10">
    <name type="scientific">Planomonospora sphaerica</name>
    <dbReference type="NCBI Taxonomy" id="161355"/>
    <lineage>
        <taxon>Bacteria</taxon>
        <taxon>Bacillati</taxon>
        <taxon>Actinomycetota</taxon>
        <taxon>Actinomycetes</taxon>
        <taxon>Streptosporangiales</taxon>
        <taxon>Streptosporangiaceae</taxon>
        <taxon>Planomonospora</taxon>
    </lineage>
</organism>
<dbReference type="SMART" id="SM00382">
    <property type="entry name" value="AAA"/>
    <property type="match status" value="1"/>
</dbReference>
<keyword evidence="4" id="KW-1003">Cell membrane</keyword>
<sequence length="271" mass="27960">MTDLLAVDGLGVRSATGRALVSGLSFSMRAGDRLGLVGESGSGKTLTALAIAGLLPAGMTASGSVVLDVPGLSRTEVVGAAERRLNRLRGRGVTVVFQEPLTALDPLMPVGRQVAGPLRRRSGLRGAALRRAVLRALAEVRLADPERIAGAYPHEISGGQRQRVAIAMALACEPALLIADEPTSSLDVTVQAEVLALLGDLVGARGTALLFIGHDLGVVTGVADRLLVMKDGAAVESGTARAITCEPSHPYTRELVAGARRLDDALGGMLR</sequence>
<name>A0A171DQD3_9ACTN</name>
<dbReference type="InterPro" id="IPR050388">
    <property type="entry name" value="ABC_Ni/Peptide_Import"/>
</dbReference>
<evidence type="ECO:0000256" key="2">
    <source>
        <dbReference type="ARBA" id="ARBA00005417"/>
    </source>
</evidence>
<dbReference type="PROSITE" id="PS50893">
    <property type="entry name" value="ABC_TRANSPORTER_2"/>
    <property type="match status" value="1"/>
</dbReference>
<comment type="similarity">
    <text evidence="2">Belongs to the ABC transporter superfamily.</text>
</comment>
<dbReference type="PANTHER" id="PTHR43297">
    <property type="entry name" value="OLIGOPEPTIDE TRANSPORT ATP-BINDING PROTEIN APPD"/>
    <property type="match status" value="1"/>
</dbReference>
<protein>
    <submittedName>
        <fullName evidence="9">ABC transporter ATP-binding protein</fullName>
    </submittedName>
</protein>
<feature type="domain" description="ABC transporter" evidence="8">
    <location>
        <begin position="5"/>
        <end position="256"/>
    </location>
</feature>
<dbReference type="CDD" id="cd03257">
    <property type="entry name" value="ABC_NikE_OppD_transporters"/>
    <property type="match status" value="1"/>
</dbReference>